<reference evidence="2 3" key="1">
    <citation type="submission" date="2016-07" db="EMBL/GenBank/DDBJ databases">
        <title>Pervasive Adenine N6-methylation of Active Genes in Fungi.</title>
        <authorList>
            <consortium name="DOE Joint Genome Institute"/>
            <person name="Mondo S.J."/>
            <person name="Dannebaum R.O."/>
            <person name="Kuo R.C."/>
            <person name="Labutti K."/>
            <person name="Haridas S."/>
            <person name="Kuo A."/>
            <person name="Salamov A."/>
            <person name="Ahrendt S.R."/>
            <person name="Lipzen A."/>
            <person name="Sullivan W."/>
            <person name="Andreopoulos W.B."/>
            <person name="Clum A."/>
            <person name="Lindquist E."/>
            <person name="Daum C."/>
            <person name="Ramamoorthy G.K."/>
            <person name="Gryganskyi A."/>
            <person name="Culley D."/>
            <person name="Magnuson J.K."/>
            <person name="James T.Y."/>
            <person name="O'Malley M.A."/>
            <person name="Stajich J.E."/>
            <person name="Spatafora J.W."/>
            <person name="Visel A."/>
            <person name="Grigoriev I.V."/>
        </authorList>
    </citation>
    <scope>NUCLEOTIDE SEQUENCE [LARGE SCALE GENOMIC DNA]</scope>
    <source>
        <strain evidence="2 3">NRRL 3301</strain>
    </source>
</reference>
<evidence type="ECO:0000256" key="1">
    <source>
        <dbReference type="SAM" id="MobiDB-lite"/>
    </source>
</evidence>
<dbReference type="STRING" id="101127.A0A1X2GGU1"/>
<evidence type="ECO:0000313" key="2">
    <source>
        <dbReference type="EMBL" id="ORX53262.1"/>
    </source>
</evidence>
<keyword evidence="3" id="KW-1185">Reference proteome</keyword>
<dbReference type="Proteomes" id="UP000242146">
    <property type="component" value="Unassembled WGS sequence"/>
</dbReference>
<accession>A0A1X2GGU1</accession>
<name>A0A1X2GGU1_9FUNG</name>
<feature type="compositionally biased region" description="Polar residues" evidence="1">
    <location>
        <begin position="421"/>
        <end position="443"/>
    </location>
</feature>
<dbReference type="AlphaFoldDB" id="A0A1X2GGU1"/>
<feature type="compositionally biased region" description="Low complexity" evidence="1">
    <location>
        <begin position="806"/>
        <end position="829"/>
    </location>
</feature>
<feature type="region of interest" description="Disordered" evidence="1">
    <location>
        <begin position="671"/>
        <end position="762"/>
    </location>
</feature>
<feature type="region of interest" description="Disordered" evidence="1">
    <location>
        <begin position="488"/>
        <end position="529"/>
    </location>
</feature>
<feature type="region of interest" description="Disordered" evidence="1">
    <location>
        <begin position="319"/>
        <end position="364"/>
    </location>
</feature>
<sequence length="853" mass="93594">MPLYSSNIQLDDDDDDLLLSSSPETSLSIVGCVPCLPRFNMNRLGRIQLPADIEDATLNDYLDPASSTTIEPLLEEYNVSDNDDDHHQLTRGQNFLTRNPFASSTLGDTPSLPRLDFFVEADEDATFLSDHRISAVINDAPKLNTVFVADGVDLDLDMQLLDTTIETDCSLNTIEPFKLVSDGDSGNWPDDHSEDLLRLSEDVCSNQIVQKQVLLQDDPIDHGQPLFEDEMHDSQVQEALDHGTAIFTNDQNEVLDHKDDMLPIMRDVVVEHCQPDIAPLPSDTTSISGTCESLVNEQLELVAHDQPEHDEPAIQESTAVAPPDDMTVVSNQQGASSDLEDGELSGSSDPHEAIFDDVNGDANQDNHMQQEVTQGEGLLKEIYLDDSLQQQEVTWGSDVRKQLDEVLPEQDESEAPPLDVSSATGAASLSPSPSTDYPVSDNIQSPSIYRHYTPATAPTVTPSHSLLVATETDTLATTAPALITSTDLSTSTPSIVEPQGRSSAAKTPETSSDSASASQPAPSTIPGRRSSVAAVAHSLLGDRLDDFTEKLAYIRKNIIMSLDDEDDDNQQQQQQQQQLPSTHLDDHQVPPPKPPRRNRSASIQDDERRQSFDPFTSRFAGANQDQQRRRQHRRSNSLMEVAPSIAKFVNQISAMTSNNDIENPMGVATEAKQDQANDPPDNQRPLYTPSSFFASFAGPDPAPNRPSVSTPAQRRGSRPTATRPSSLNQLQEEADDQPSGARKSSRASTDSERYTPYDSDEEPFDFSKVIAMGKNVRHFGEDMMGNGLRLFNDWSSRIRSNNPNGLLSPEPASPLPSSSAYPRRLSSQSQPNQPLDRESSSADQEFLLGDTFI</sequence>
<feature type="region of interest" description="Disordered" evidence="1">
    <location>
        <begin position="407"/>
        <end position="443"/>
    </location>
</feature>
<feature type="compositionally biased region" description="Low complexity" evidence="1">
    <location>
        <begin position="507"/>
        <end position="524"/>
    </location>
</feature>
<organism evidence="2 3">
    <name type="scientific">Hesseltinella vesiculosa</name>
    <dbReference type="NCBI Taxonomy" id="101127"/>
    <lineage>
        <taxon>Eukaryota</taxon>
        <taxon>Fungi</taxon>
        <taxon>Fungi incertae sedis</taxon>
        <taxon>Mucoromycota</taxon>
        <taxon>Mucoromycotina</taxon>
        <taxon>Mucoromycetes</taxon>
        <taxon>Mucorales</taxon>
        <taxon>Cunninghamellaceae</taxon>
        <taxon>Hesseltinella</taxon>
    </lineage>
</organism>
<dbReference type="EMBL" id="MCGT01000016">
    <property type="protein sequence ID" value="ORX53262.1"/>
    <property type="molecule type" value="Genomic_DNA"/>
</dbReference>
<feature type="region of interest" description="Disordered" evidence="1">
    <location>
        <begin position="565"/>
        <end position="639"/>
    </location>
</feature>
<feature type="region of interest" description="Disordered" evidence="1">
    <location>
        <begin position="802"/>
        <end position="853"/>
    </location>
</feature>
<dbReference type="OrthoDB" id="2290810at2759"/>
<comment type="caution">
    <text evidence="2">The sequence shown here is derived from an EMBL/GenBank/DDBJ whole genome shotgun (WGS) entry which is preliminary data.</text>
</comment>
<protein>
    <submittedName>
        <fullName evidence="2">Uncharacterized protein</fullName>
    </submittedName>
</protein>
<feature type="compositionally biased region" description="Polar residues" evidence="1">
    <location>
        <begin position="488"/>
        <end position="505"/>
    </location>
</feature>
<gene>
    <name evidence="2" type="ORF">DM01DRAFT_1336442</name>
</gene>
<proteinExistence type="predicted"/>
<evidence type="ECO:0000313" key="3">
    <source>
        <dbReference type="Proteomes" id="UP000242146"/>
    </source>
</evidence>
<feature type="compositionally biased region" description="Polar residues" evidence="1">
    <location>
        <begin position="719"/>
        <end position="731"/>
    </location>
</feature>